<accession>A0ABW2WQ42</accession>
<protein>
    <submittedName>
        <fullName evidence="1">Uncharacterized protein</fullName>
    </submittedName>
</protein>
<organism evidence="1 2">
    <name type="scientific">Streptomyces sanglieri</name>
    <dbReference type="NCBI Taxonomy" id="193460"/>
    <lineage>
        <taxon>Bacteria</taxon>
        <taxon>Bacillati</taxon>
        <taxon>Actinomycetota</taxon>
        <taxon>Actinomycetes</taxon>
        <taxon>Kitasatosporales</taxon>
        <taxon>Streptomycetaceae</taxon>
        <taxon>Streptomyces</taxon>
    </lineage>
</organism>
<sequence length="363" mass="38878">MARPEYAHTRRRDIESRKHLDAALYEPLKKALREMHNALPAVALHGPEKVTTAGQDLYNAAMNMTGALLHLDAACVQRSVISGGFQFDSLSQQHLQAALDDLESAYARLAAPLGLPEFSARAEATLRSSAALNDLVRLGASLDDPAAATAILNDLRRAAADDAELGRYIEPFLAYQAIVELRSLARAVGEGQQIGVDQQLAAVAAAIPALLGVFTTTQQFLQDPLPDGVDLDELPPELTSALEPLSAMMQRFDGSLAYMQQIQQHLTVGDELAETLATTPTDPVTSLLAGLAWDSSLGHLGIRAAEEFASLDAGTLMPQMTSLLTPLFEITHQHANADLVTAQESLNQARADFIAAARETITA</sequence>
<comment type="caution">
    <text evidence="1">The sequence shown here is derived from an EMBL/GenBank/DDBJ whole genome shotgun (WGS) entry which is preliminary data.</text>
</comment>
<keyword evidence="2" id="KW-1185">Reference proteome</keyword>
<gene>
    <name evidence="1" type="ORF">ACFQ2K_03460</name>
</gene>
<dbReference type="Proteomes" id="UP001596915">
    <property type="component" value="Unassembled WGS sequence"/>
</dbReference>
<proteinExistence type="predicted"/>
<dbReference type="EMBL" id="JBHTGL010000005">
    <property type="protein sequence ID" value="MFD0621994.1"/>
    <property type="molecule type" value="Genomic_DNA"/>
</dbReference>
<name>A0ABW2WQ42_9ACTN</name>
<evidence type="ECO:0000313" key="1">
    <source>
        <dbReference type="EMBL" id="MFD0621994.1"/>
    </source>
</evidence>
<reference evidence="2" key="1">
    <citation type="journal article" date="2019" name="Int. J. Syst. Evol. Microbiol.">
        <title>The Global Catalogue of Microorganisms (GCM) 10K type strain sequencing project: providing services to taxonomists for standard genome sequencing and annotation.</title>
        <authorList>
            <consortium name="The Broad Institute Genomics Platform"/>
            <consortium name="The Broad Institute Genome Sequencing Center for Infectious Disease"/>
            <person name="Wu L."/>
            <person name="Ma J."/>
        </authorList>
    </citation>
    <scope>NUCLEOTIDE SEQUENCE [LARGE SCALE GENOMIC DNA]</scope>
    <source>
        <strain evidence="2">JCM 12607</strain>
    </source>
</reference>
<evidence type="ECO:0000313" key="2">
    <source>
        <dbReference type="Proteomes" id="UP001596915"/>
    </source>
</evidence>